<dbReference type="EMBL" id="JABFDB010000004">
    <property type="protein sequence ID" value="NYZ19830.1"/>
    <property type="molecule type" value="Genomic_DNA"/>
</dbReference>
<evidence type="ECO:0000259" key="3">
    <source>
        <dbReference type="SMART" id="SM00062"/>
    </source>
</evidence>
<dbReference type="InterPro" id="IPR001638">
    <property type="entry name" value="Solute-binding_3/MltF_N"/>
</dbReference>
<dbReference type="SUPFAM" id="SSF53850">
    <property type="entry name" value="Periplasmic binding protein-like II"/>
    <property type="match status" value="1"/>
</dbReference>
<dbReference type="PANTHER" id="PTHR35936">
    <property type="entry name" value="MEMBRANE-BOUND LYTIC MUREIN TRANSGLYCOSYLASE F"/>
    <property type="match status" value="1"/>
</dbReference>
<name>A0ABX2T673_9PROT</name>
<feature type="domain" description="Solute-binding protein family 3/N-terminal" evidence="3">
    <location>
        <begin position="24"/>
        <end position="256"/>
    </location>
</feature>
<dbReference type="SMART" id="SM00062">
    <property type="entry name" value="PBPb"/>
    <property type="match status" value="1"/>
</dbReference>
<dbReference type="PANTHER" id="PTHR35936:SF17">
    <property type="entry name" value="ARGININE-BINDING EXTRACELLULAR PROTEIN ARTP"/>
    <property type="match status" value="1"/>
</dbReference>
<evidence type="ECO:0000256" key="1">
    <source>
        <dbReference type="ARBA" id="ARBA00022729"/>
    </source>
</evidence>
<dbReference type="Gene3D" id="3.40.190.10">
    <property type="entry name" value="Periplasmic binding protein-like II"/>
    <property type="match status" value="2"/>
</dbReference>
<dbReference type="Pfam" id="PF00497">
    <property type="entry name" value="SBP_bac_3"/>
    <property type="match status" value="1"/>
</dbReference>
<evidence type="ECO:0000256" key="2">
    <source>
        <dbReference type="SAM" id="SignalP"/>
    </source>
</evidence>
<keyword evidence="5" id="KW-1185">Reference proteome</keyword>
<sequence length="269" mass="29276">MRNTLFALAGLVTMATLPALAADKLVIGNEGTYPPFSMVQPSGELIGIEPEMAREMCKRMGVTCEFAVMDFKALIPSLLQGKVDVVGSQIKPLAERKEKALFGMPIVFNHDTYVVPKAKTYTFTKEGLKGAKIGVQRGSSQAKYITETFGDAVKPVLYDNPDQIRLDLLNGRVDMAFGAKLNWTVELIDKPEGKDWKLAGGDVWTGDPSMPEAERGSSWIVRKGETALIAKMDATLKAMIADCSVTKIRKKYLSVPIVPGEEACEAKSG</sequence>
<accession>A0ABX2T673</accession>
<gene>
    <name evidence="4" type="ORF">HND93_08905</name>
</gene>
<evidence type="ECO:0000313" key="4">
    <source>
        <dbReference type="EMBL" id="NYZ19830.1"/>
    </source>
</evidence>
<dbReference type="RefSeq" id="WP_180281592.1">
    <property type="nucleotide sequence ID" value="NZ_JABFDB010000004.1"/>
</dbReference>
<reference evidence="4 5" key="1">
    <citation type="submission" date="2020-05" db="EMBL/GenBank/DDBJ databases">
        <title>Azospirillum oleiclasticum sp. nov, a nitrogen-fixing and heavy crude oil-emulsifying bacterium isolated from the crude oil of Yumen Oilfield.</title>
        <authorList>
            <person name="Wu D."/>
            <person name="Cai M."/>
            <person name="Zhang X."/>
        </authorList>
    </citation>
    <scope>NUCLEOTIDE SEQUENCE [LARGE SCALE GENOMIC DNA]</scope>
    <source>
        <strain evidence="4 5">ROY-1-1-2</strain>
    </source>
</reference>
<feature type="chain" id="PRO_5046600774" evidence="2">
    <location>
        <begin position="22"/>
        <end position="269"/>
    </location>
</feature>
<feature type="signal peptide" evidence="2">
    <location>
        <begin position="1"/>
        <end position="21"/>
    </location>
</feature>
<protein>
    <submittedName>
        <fullName evidence="4">Transporter substrate-binding domain-containing protein</fullName>
    </submittedName>
</protein>
<comment type="caution">
    <text evidence="4">The sequence shown here is derived from an EMBL/GenBank/DDBJ whole genome shotgun (WGS) entry which is preliminary data.</text>
</comment>
<dbReference type="Proteomes" id="UP000584642">
    <property type="component" value="Unassembled WGS sequence"/>
</dbReference>
<evidence type="ECO:0000313" key="5">
    <source>
        <dbReference type="Proteomes" id="UP000584642"/>
    </source>
</evidence>
<proteinExistence type="predicted"/>
<keyword evidence="1 2" id="KW-0732">Signal</keyword>
<organism evidence="4 5">
    <name type="scientific">Azospirillum oleiclasticum</name>
    <dbReference type="NCBI Taxonomy" id="2735135"/>
    <lineage>
        <taxon>Bacteria</taxon>
        <taxon>Pseudomonadati</taxon>
        <taxon>Pseudomonadota</taxon>
        <taxon>Alphaproteobacteria</taxon>
        <taxon>Rhodospirillales</taxon>
        <taxon>Azospirillaceae</taxon>
        <taxon>Azospirillum</taxon>
    </lineage>
</organism>